<proteinExistence type="predicted"/>
<comment type="caution">
    <text evidence="1">The sequence shown here is derived from an EMBL/GenBank/DDBJ whole genome shotgun (WGS) entry which is preliminary data.</text>
</comment>
<dbReference type="EMBL" id="JADCLJ010000024">
    <property type="protein sequence ID" value="MBE4910400.1"/>
    <property type="molecule type" value="Genomic_DNA"/>
</dbReference>
<dbReference type="RefSeq" id="WP_193539639.1">
    <property type="nucleotide sequence ID" value="NZ_JADCLJ010000024.1"/>
</dbReference>
<reference evidence="1 2" key="1">
    <citation type="submission" date="2020-10" db="EMBL/GenBank/DDBJ databases">
        <title>Bacillus sp. HD4P25, an endophyte from a halophyte.</title>
        <authorList>
            <person name="Sun J.-Q."/>
        </authorList>
    </citation>
    <scope>NUCLEOTIDE SEQUENCE [LARGE SCALE GENOMIC DNA]</scope>
    <source>
        <strain evidence="1 2">YIM 93174</strain>
    </source>
</reference>
<dbReference type="Proteomes" id="UP001516662">
    <property type="component" value="Unassembled WGS sequence"/>
</dbReference>
<gene>
    <name evidence="1" type="ORF">IMZ08_20370</name>
</gene>
<keyword evidence="2" id="KW-1185">Reference proteome</keyword>
<name>A0ABR9QPG4_9BACI</name>
<sequence>MTENLVNAMSEEKSKRIQTEINGMSFTKNFRSASAEEWYIFLPSYTDPRTGGAAGKAIVHYNLYGNKEIHINTTIIYDALELHNPDLHQLVYAISEETVNRLVGYADTLLSVHAGENSYDAVYNNS</sequence>
<protein>
    <submittedName>
        <fullName evidence="1">Uncharacterized protein</fullName>
    </submittedName>
</protein>
<organism evidence="1 2">
    <name type="scientific">Litchfieldia luteola</name>
    <dbReference type="NCBI Taxonomy" id="682179"/>
    <lineage>
        <taxon>Bacteria</taxon>
        <taxon>Bacillati</taxon>
        <taxon>Bacillota</taxon>
        <taxon>Bacilli</taxon>
        <taxon>Bacillales</taxon>
        <taxon>Bacillaceae</taxon>
        <taxon>Litchfieldia</taxon>
    </lineage>
</organism>
<evidence type="ECO:0000313" key="1">
    <source>
        <dbReference type="EMBL" id="MBE4910400.1"/>
    </source>
</evidence>
<accession>A0ABR9QPG4</accession>
<evidence type="ECO:0000313" key="2">
    <source>
        <dbReference type="Proteomes" id="UP001516662"/>
    </source>
</evidence>